<name>A0A6L5GQF9_9FIRM</name>
<dbReference type="NCBIfam" id="TIGR00580">
    <property type="entry name" value="mfd"/>
    <property type="match status" value="1"/>
</dbReference>
<dbReference type="PROSITE" id="PS51194">
    <property type="entry name" value="HELICASE_CTER"/>
    <property type="match status" value="1"/>
</dbReference>
<dbReference type="PROSITE" id="PS51192">
    <property type="entry name" value="HELICASE_ATP_BIND_1"/>
    <property type="match status" value="1"/>
</dbReference>
<dbReference type="Pfam" id="PF00270">
    <property type="entry name" value="DEAD"/>
    <property type="match status" value="1"/>
</dbReference>
<dbReference type="GO" id="GO:0005524">
    <property type="term" value="F:ATP binding"/>
    <property type="evidence" value="ECO:0007669"/>
    <property type="project" value="UniProtKB-UniRule"/>
</dbReference>
<evidence type="ECO:0000256" key="12">
    <source>
        <dbReference type="ARBA" id="ARBA00070128"/>
    </source>
</evidence>
<dbReference type="SUPFAM" id="SSF143517">
    <property type="entry name" value="TRCF domain-like"/>
    <property type="match status" value="1"/>
</dbReference>
<dbReference type="GO" id="GO:0003684">
    <property type="term" value="F:damaged DNA binding"/>
    <property type="evidence" value="ECO:0007669"/>
    <property type="project" value="InterPro"/>
</dbReference>
<evidence type="ECO:0000259" key="15">
    <source>
        <dbReference type="PROSITE" id="PS51194"/>
    </source>
</evidence>
<dbReference type="Pfam" id="PF02559">
    <property type="entry name" value="CarD_TRCF_RID"/>
    <property type="match status" value="1"/>
</dbReference>
<dbReference type="PANTHER" id="PTHR47964:SF1">
    <property type="entry name" value="ATP-DEPENDENT DNA HELICASE HOMOLOG RECG, CHLOROPLASTIC"/>
    <property type="match status" value="1"/>
</dbReference>
<dbReference type="AlphaFoldDB" id="A0A6L5GQF9"/>
<dbReference type="InterPro" id="IPR004576">
    <property type="entry name" value="Mfd"/>
</dbReference>
<dbReference type="Proteomes" id="UP000473648">
    <property type="component" value="Unassembled WGS sequence"/>
</dbReference>
<dbReference type="SMART" id="SM01058">
    <property type="entry name" value="CarD_TRCF"/>
    <property type="match status" value="1"/>
</dbReference>
<dbReference type="GO" id="GO:0000716">
    <property type="term" value="P:transcription-coupled nucleotide-excision repair, DNA damage recognition"/>
    <property type="evidence" value="ECO:0007669"/>
    <property type="project" value="UniProtKB-UniRule"/>
</dbReference>
<keyword evidence="8 13" id="KW-0238">DNA-binding</keyword>
<dbReference type="SUPFAM" id="SSF141259">
    <property type="entry name" value="CarD-like"/>
    <property type="match status" value="1"/>
</dbReference>
<dbReference type="GO" id="GO:0005737">
    <property type="term" value="C:cytoplasm"/>
    <property type="evidence" value="ECO:0007669"/>
    <property type="project" value="UniProtKB-SubCell"/>
</dbReference>
<organism evidence="16 17">
    <name type="scientific">Candidatus Pseudoramibacter fermentans</name>
    <dbReference type="NCBI Taxonomy" id="2594427"/>
    <lineage>
        <taxon>Bacteria</taxon>
        <taxon>Bacillati</taxon>
        <taxon>Bacillota</taxon>
        <taxon>Clostridia</taxon>
        <taxon>Eubacteriales</taxon>
        <taxon>Eubacteriaceae</taxon>
        <taxon>Pseudoramibacter</taxon>
    </lineage>
</organism>
<dbReference type="Gene3D" id="3.40.50.11180">
    <property type="match status" value="1"/>
</dbReference>
<gene>
    <name evidence="13 16" type="primary">mfd</name>
    <name evidence="16" type="ORF">FRC53_02755</name>
</gene>
<dbReference type="InterPro" id="IPR047112">
    <property type="entry name" value="RecG/Mfd"/>
</dbReference>
<dbReference type="GO" id="GO:0006355">
    <property type="term" value="P:regulation of DNA-templated transcription"/>
    <property type="evidence" value="ECO:0007669"/>
    <property type="project" value="UniProtKB-UniRule"/>
</dbReference>
<keyword evidence="5 13" id="KW-0378">Hydrolase</keyword>
<evidence type="ECO:0000256" key="13">
    <source>
        <dbReference type="HAMAP-Rule" id="MF_00969"/>
    </source>
</evidence>
<evidence type="ECO:0000256" key="4">
    <source>
        <dbReference type="ARBA" id="ARBA00022763"/>
    </source>
</evidence>
<dbReference type="InterPro" id="IPR036101">
    <property type="entry name" value="CarD-like/TRCF_RID_sf"/>
</dbReference>
<evidence type="ECO:0000256" key="5">
    <source>
        <dbReference type="ARBA" id="ARBA00022801"/>
    </source>
</evidence>
<dbReference type="Pfam" id="PF03461">
    <property type="entry name" value="TRCF"/>
    <property type="match status" value="1"/>
</dbReference>
<dbReference type="CDD" id="cd17991">
    <property type="entry name" value="DEXHc_TRCF"/>
    <property type="match status" value="1"/>
</dbReference>
<dbReference type="InterPro" id="IPR005118">
    <property type="entry name" value="TRCF_C"/>
</dbReference>
<dbReference type="InterPro" id="IPR041471">
    <property type="entry name" value="UvrB_inter"/>
</dbReference>
<feature type="domain" description="Helicase ATP-binding" evidence="14">
    <location>
        <begin position="615"/>
        <end position="776"/>
    </location>
</feature>
<dbReference type="PANTHER" id="PTHR47964">
    <property type="entry name" value="ATP-DEPENDENT DNA HELICASE HOMOLOG RECG, CHLOROPLASTIC"/>
    <property type="match status" value="1"/>
</dbReference>
<dbReference type="InterPro" id="IPR027417">
    <property type="entry name" value="P-loop_NTPase"/>
</dbReference>
<comment type="function">
    <text evidence="13">Couples transcription and DNA repair by recognizing RNA polymerase (RNAP) stalled at DNA lesions. Mediates ATP-dependent release of RNAP and its truncated transcript from the DNA, and recruitment of nucleotide excision repair machinery to the damaged site.</text>
</comment>
<comment type="caution">
    <text evidence="16">The sequence shown here is derived from an EMBL/GenBank/DDBJ whole genome shotgun (WGS) entry which is preliminary data.</text>
</comment>
<evidence type="ECO:0000313" key="16">
    <source>
        <dbReference type="EMBL" id="MQM72353.1"/>
    </source>
</evidence>
<dbReference type="SMART" id="SM00982">
    <property type="entry name" value="TRCF"/>
    <property type="match status" value="1"/>
</dbReference>
<dbReference type="Gene3D" id="2.40.10.170">
    <property type="match status" value="1"/>
</dbReference>
<dbReference type="SMART" id="SM00487">
    <property type="entry name" value="DEXDc"/>
    <property type="match status" value="1"/>
</dbReference>
<evidence type="ECO:0000256" key="7">
    <source>
        <dbReference type="ARBA" id="ARBA00022840"/>
    </source>
</evidence>
<dbReference type="InterPro" id="IPR037235">
    <property type="entry name" value="TRCF-like_C_D7"/>
</dbReference>
<evidence type="ECO:0000259" key="14">
    <source>
        <dbReference type="PROSITE" id="PS51192"/>
    </source>
</evidence>
<evidence type="ECO:0000256" key="2">
    <source>
        <dbReference type="ARBA" id="ARBA00022490"/>
    </source>
</evidence>
<dbReference type="FunFam" id="3.40.50.300:FF:000546">
    <property type="entry name" value="Transcription-repair-coupling factor"/>
    <property type="match status" value="1"/>
</dbReference>
<evidence type="ECO:0000256" key="11">
    <source>
        <dbReference type="ARBA" id="ARBA00061399"/>
    </source>
</evidence>
<dbReference type="GO" id="GO:0016787">
    <property type="term" value="F:hydrolase activity"/>
    <property type="evidence" value="ECO:0007669"/>
    <property type="project" value="UniProtKB-KW"/>
</dbReference>
<keyword evidence="6" id="KW-0347">Helicase</keyword>
<dbReference type="Gene3D" id="3.40.50.300">
    <property type="entry name" value="P-loop containing nucleotide triphosphate hydrolases"/>
    <property type="match status" value="2"/>
</dbReference>
<dbReference type="Gene3D" id="3.30.2060.10">
    <property type="entry name" value="Penicillin-binding protein 1b domain"/>
    <property type="match status" value="1"/>
</dbReference>
<dbReference type="Pfam" id="PF00271">
    <property type="entry name" value="Helicase_C"/>
    <property type="match status" value="1"/>
</dbReference>
<dbReference type="InterPro" id="IPR011545">
    <property type="entry name" value="DEAD/DEAH_box_helicase_dom"/>
</dbReference>
<dbReference type="Pfam" id="PF17757">
    <property type="entry name" value="UvrB_inter"/>
    <property type="match status" value="1"/>
</dbReference>
<dbReference type="Gene3D" id="3.90.1150.50">
    <property type="entry name" value="Transcription-repair-coupling factor, D7 domain"/>
    <property type="match status" value="1"/>
</dbReference>
<comment type="similarity">
    <text evidence="10 13">In the N-terminal section; belongs to the UvrB family.</text>
</comment>
<keyword evidence="2 13" id="KW-0963">Cytoplasm</keyword>
<sequence length="1147" mass="129738">MNREIYNFFDTKASRAIIKSLKSGQSINLSNVKDGLKGFLSLFIADQLKMRVLYIAPTDVEAEKRAQKIATWDAAHTLYFPAKPVHDYFTDAHSSEITEKRMAALDRLLFGRSHDVVVTSIQALMQKMPSASDFKKKILTVKAGQQMDPMTLTRQLADLGYVDADQVEARGQFARRGEIVDCFPMNAKQPMRIDFFDDEIESIAPFDIRTQRSEAEVKRAVILPADENAMPAAEQEARLNQIVKRYRQDPGYEERLGTIAAAPADYLEVLNAFGDSEGGSLSAYLGPHWAVFWDDREHCGNSADTFLEKTFQDFESLLDEKLMFPEEQDKFFDFASCCSFLEGYPSADARLFSEGTKDKGIDCDSKSVESFAGRLPLFAEYTKRQIDAGSRVAICCRDKKGEKQMREVLASYDIAEFSDGQTPGVLFLKGDISEGFELPGARLVFLRQQEILKEGRKKKRRRQLKNARKIDSFTSLSIGDYVVHDIHGIGIYQGIQKMTFGDTTKDMMVIAYHGDDKLYLPVEQMDAIQVYIGTGGDRKPKVNTLGRPDWSRTKSKAKKAVEEMADDLIALYAARRQAKGFAFSADTPWQKEFEDRFPYEETDDQLRCIEEIKADMEKPVPMDRLLCGDVGYGKTEVALRAAFKAIMDNKQVAFLAPTTILAQQHYQTMIERFKGFPITVEVLSRFRTPKQQKQIVKDLAAGRIDLIVGTHRLLSKDIQFKDLGLLVVDEEQRFGVKSKEKLKSFKENVDTLTLSATPIPRTLHMSMSGIRDMSILSEPPAGRRPVRTYVLRKNPVVLGDAIEQELDRGGQVFFVHNRIKDIQETAAQIARMAPNARIVVAHGRMTPDTIETIMSRFLNREYDVLVTTAIVESGLDIKNANTMIVDDGDKMGLSQLYQLRGRVGRSNRQSYCYILYDRQVLSEVAQKRLKAIKDFTAFGSGFKIAMRDLEIRGAGNILGAAQSGHMFNIGYEMYCRILEETVAEHMGGQVEHKEAVPVKIAMNVDAFIPEKYIASEVVKYDVYKKIATISDEEDARMVEDELTDRFGKMPQSVQNLLTLSLMSSLAGAHQITEIREKGDKILFFFDEKATIEMPNGAVIQKLFDQFDIKFKGDPRRDNVWSIGVRGQNARMRCQTVIKFLKMWNGQA</sequence>
<keyword evidence="9 13" id="KW-0234">DNA repair</keyword>
<dbReference type="InterPro" id="IPR001650">
    <property type="entry name" value="Helicase_C-like"/>
</dbReference>
<evidence type="ECO:0000256" key="9">
    <source>
        <dbReference type="ARBA" id="ARBA00023204"/>
    </source>
</evidence>
<dbReference type="InterPro" id="IPR003711">
    <property type="entry name" value="CarD-like/TRCF_RID"/>
</dbReference>
<comment type="subcellular location">
    <subcellularLocation>
        <location evidence="1 13">Cytoplasm</location>
    </subcellularLocation>
</comment>
<evidence type="ECO:0000313" key="17">
    <source>
        <dbReference type="Proteomes" id="UP000473648"/>
    </source>
</evidence>
<dbReference type="HAMAP" id="MF_00969">
    <property type="entry name" value="TRCF"/>
    <property type="match status" value="1"/>
</dbReference>
<evidence type="ECO:0000256" key="1">
    <source>
        <dbReference type="ARBA" id="ARBA00004496"/>
    </source>
</evidence>
<dbReference type="SUPFAM" id="SSF52540">
    <property type="entry name" value="P-loop containing nucleoside triphosphate hydrolases"/>
    <property type="match status" value="4"/>
</dbReference>
<comment type="similarity">
    <text evidence="11 13">In the C-terminal section; belongs to the helicase family. RecG subfamily.</text>
</comment>
<dbReference type="EMBL" id="VOGB01000004">
    <property type="protein sequence ID" value="MQM72353.1"/>
    <property type="molecule type" value="Genomic_DNA"/>
</dbReference>
<evidence type="ECO:0000256" key="6">
    <source>
        <dbReference type="ARBA" id="ARBA00022806"/>
    </source>
</evidence>
<evidence type="ECO:0000256" key="3">
    <source>
        <dbReference type="ARBA" id="ARBA00022741"/>
    </source>
</evidence>
<dbReference type="EC" id="3.6.4.-" evidence="13"/>
<feature type="domain" description="Helicase C-terminal" evidence="15">
    <location>
        <begin position="801"/>
        <end position="950"/>
    </location>
</feature>
<dbReference type="SMART" id="SM00490">
    <property type="entry name" value="HELICc"/>
    <property type="match status" value="1"/>
</dbReference>
<proteinExistence type="inferred from homology"/>
<keyword evidence="3 13" id="KW-0547">Nucleotide-binding</keyword>
<keyword evidence="7 13" id="KW-0067">ATP-binding</keyword>
<accession>A0A6L5GQF9</accession>
<evidence type="ECO:0000256" key="10">
    <source>
        <dbReference type="ARBA" id="ARBA00061104"/>
    </source>
</evidence>
<protein>
    <recommendedName>
        <fullName evidence="12 13">Transcription-repair-coupling factor</fullName>
        <shortName evidence="13">TRCF</shortName>
        <ecNumber evidence="13">3.6.4.-</ecNumber>
    </recommendedName>
</protein>
<dbReference type="GO" id="GO:0003678">
    <property type="term" value="F:DNA helicase activity"/>
    <property type="evidence" value="ECO:0007669"/>
    <property type="project" value="TreeGrafter"/>
</dbReference>
<evidence type="ECO:0000256" key="8">
    <source>
        <dbReference type="ARBA" id="ARBA00023125"/>
    </source>
</evidence>
<dbReference type="InterPro" id="IPR014001">
    <property type="entry name" value="Helicase_ATP-bd"/>
</dbReference>
<reference evidence="16" key="1">
    <citation type="journal article" date="2020" name="Appl. Environ. Microbiol.">
        <title>Medium-Chain Fatty Acid Synthesis by 'Candidatus Weimeria bifida' gen. nov., sp. nov., and 'Candidatus Pseudoramibacter fermentans' sp. nov.</title>
        <authorList>
            <person name="Scarborough M.J."/>
            <person name="Myers K.S."/>
            <person name="Donohue T.J."/>
            <person name="Noguera D.R."/>
        </authorList>
    </citation>
    <scope>NUCLEOTIDE SEQUENCE</scope>
    <source>
        <strain evidence="16">EUB1.1</strain>
    </source>
</reference>
<keyword evidence="4 13" id="KW-0227">DNA damage</keyword>
<keyword evidence="17" id="KW-1185">Reference proteome</keyword>